<evidence type="ECO:0000313" key="12">
    <source>
        <dbReference type="Proteomes" id="UP001461498"/>
    </source>
</evidence>
<evidence type="ECO:0000256" key="6">
    <source>
        <dbReference type="ARBA" id="ARBA00023136"/>
    </source>
</evidence>
<evidence type="ECO:0000256" key="9">
    <source>
        <dbReference type="SAM" id="Phobius"/>
    </source>
</evidence>
<evidence type="ECO:0000256" key="2">
    <source>
        <dbReference type="ARBA" id="ARBA00022622"/>
    </source>
</evidence>
<dbReference type="InterPro" id="IPR050975">
    <property type="entry name" value="Sleep_regulator"/>
</dbReference>
<feature type="chain" id="PRO_5043362647" description="Protein sleepless" evidence="10">
    <location>
        <begin position="27"/>
        <end position="144"/>
    </location>
</feature>
<feature type="signal peptide" evidence="10">
    <location>
        <begin position="1"/>
        <end position="26"/>
    </location>
</feature>
<keyword evidence="8" id="KW-0449">Lipoprotein</keyword>
<evidence type="ECO:0000256" key="3">
    <source>
        <dbReference type="ARBA" id="ARBA00022692"/>
    </source>
</evidence>
<dbReference type="Proteomes" id="UP001461498">
    <property type="component" value="Unassembled WGS sequence"/>
</dbReference>
<dbReference type="GO" id="GO:0098552">
    <property type="term" value="C:side of membrane"/>
    <property type="evidence" value="ECO:0007669"/>
    <property type="project" value="UniProtKB-KW"/>
</dbReference>
<name>A0AAW1D7P5_9HEMI</name>
<keyword evidence="7" id="KW-0325">Glycoprotein</keyword>
<evidence type="ECO:0000256" key="7">
    <source>
        <dbReference type="ARBA" id="ARBA00023180"/>
    </source>
</evidence>
<proteinExistence type="predicted"/>
<keyword evidence="4 10" id="KW-0732">Signal</keyword>
<accession>A0AAW1D7P5</accession>
<evidence type="ECO:0008006" key="13">
    <source>
        <dbReference type="Google" id="ProtNLM"/>
    </source>
</evidence>
<keyword evidence="6 9" id="KW-0472">Membrane</keyword>
<evidence type="ECO:0000256" key="5">
    <source>
        <dbReference type="ARBA" id="ARBA00022989"/>
    </source>
</evidence>
<dbReference type="AlphaFoldDB" id="A0AAW1D7P5"/>
<evidence type="ECO:0000256" key="10">
    <source>
        <dbReference type="SAM" id="SignalP"/>
    </source>
</evidence>
<dbReference type="InterPro" id="IPR031424">
    <property type="entry name" value="QVR-like"/>
</dbReference>
<evidence type="ECO:0000313" key="11">
    <source>
        <dbReference type="EMBL" id="KAK9505158.1"/>
    </source>
</evidence>
<evidence type="ECO:0000256" key="4">
    <source>
        <dbReference type="ARBA" id="ARBA00022729"/>
    </source>
</evidence>
<evidence type="ECO:0000256" key="8">
    <source>
        <dbReference type="ARBA" id="ARBA00023288"/>
    </source>
</evidence>
<dbReference type="Pfam" id="PF17064">
    <property type="entry name" value="QVR"/>
    <property type="match status" value="1"/>
</dbReference>
<comment type="caution">
    <text evidence="11">The sequence shown here is derived from an EMBL/GenBank/DDBJ whole genome shotgun (WGS) entry which is preliminary data.</text>
</comment>
<dbReference type="PANTHER" id="PTHR33562:SF23">
    <property type="entry name" value="PROTEIN QUIVER"/>
    <property type="match status" value="1"/>
</dbReference>
<reference evidence="11 12" key="1">
    <citation type="submission" date="2022-12" db="EMBL/GenBank/DDBJ databases">
        <title>Chromosome-level genome assembly of true bugs.</title>
        <authorList>
            <person name="Ma L."/>
            <person name="Li H."/>
        </authorList>
    </citation>
    <scope>NUCLEOTIDE SEQUENCE [LARGE SCALE GENOMIC DNA]</scope>
    <source>
        <strain evidence="11">Lab_2022b</strain>
    </source>
</reference>
<protein>
    <recommendedName>
        <fullName evidence="13">Protein sleepless</fullName>
    </recommendedName>
</protein>
<feature type="transmembrane region" description="Helical" evidence="9">
    <location>
        <begin position="124"/>
        <end position="142"/>
    </location>
</feature>
<comment type="subcellular location">
    <subcellularLocation>
        <location evidence="1">Membrane</location>
        <topology evidence="1">Lipid-anchor</topology>
        <topology evidence="1">GPI-anchor</topology>
    </subcellularLocation>
</comment>
<dbReference type="GO" id="GO:0030431">
    <property type="term" value="P:sleep"/>
    <property type="evidence" value="ECO:0007669"/>
    <property type="project" value="InterPro"/>
</dbReference>
<gene>
    <name evidence="11" type="ORF">O3M35_009273</name>
</gene>
<keyword evidence="2" id="KW-0336">GPI-anchor</keyword>
<dbReference type="InterPro" id="IPR045860">
    <property type="entry name" value="Snake_toxin-like_sf"/>
</dbReference>
<dbReference type="GO" id="GO:0032222">
    <property type="term" value="P:regulation of synaptic transmission, cholinergic"/>
    <property type="evidence" value="ECO:0007669"/>
    <property type="project" value="InterPro"/>
</dbReference>
<dbReference type="PANTHER" id="PTHR33562">
    <property type="entry name" value="ATILLA, ISOFORM B-RELATED-RELATED"/>
    <property type="match status" value="1"/>
</dbReference>
<sequence length="144" mass="16601">MNAIVINSALLFTFVCLFILPQDAEGIWCFQCNSAYHQDCENIKPNDTKSVHYKECDDPELFGKEIFCRKLIQRVFDREGLVRVVRRCGWVIHTGKDCYTVRSVGHEETSCQCFTDGCNSATSIFNHYTSIILTLCFSLFYLNM</sequence>
<dbReference type="SUPFAM" id="SSF57302">
    <property type="entry name" value="Snake toxin-like"/>
    <property type="match status" value="1"/>
</dbReference>
<keyword evidence="5 9" id="KW-1133">Transmembrane helix</keyword>
<organism evidence="11 12">
    <name type="scientific">Rhynocoris fuscipes</name>
    <dbReference type="NCBI Taxonomy" id="488301"/>
    <lineage>
        <taxon>Eukaryota</taxon>
        <taxon>Metazoa</taxon>
        <taxon>Ecdysozoa</taxon>
        <taxon>Arthropoda</taxon>
        <taxon>Hexapoda</taxon>
        <taxon>Insecta</taxon>
        <taxon>Pterygota</taxon>
        <taxon>Neoptera</taxon>
        <taxon>Paraneoptera</taxon>
        <taxon>Hemiptera</taxon>
        <taxon>Heteroptera</taxon>
        <taxon>Panheteroptera</taxon>
        <taxon>Cimicomorpha</taxon>
        <taxon>Reduviidae</taxon>
        <taxon>Harpactorinae</taxon>
        <taxon>Harpactorini</taxon>
        <taxon>Rhynocoris</taxon>
    </lineage>
</organism>
<dbReference type="EMBL" id="JAPXFL010000006">
    <property type="protein sequence ID" value="KAK9505158.1"/>
    <property type="molecule type" value="Genomic_DNA"/>
</dbReference>
<evidence type="ECO:0000256" key="1">
    <source>
        <dbReference type="ARBA" id="ARBA00004589"/>
    </source>
</evidence>
<keyword evidence="3 9" id="KW-0812">Transmembrane</keyword>
<keyword evidence="12" id="KW-1185">Reference proteome</keyword>